<dbReference type="GO" id="GO:0031145">
    <property type="term" value="P:anaphase-promoting complex-dependent catabolic process"/>
    <property type="evidence" value="ECO:0007669"/>
    <property type="project" value="TreeGrafter"/>
</dbReference>
<dbReference type="CDD" id="cd03443">
    <property type="entry name" value="PaaI_thioesterase"/>
    <property type="match status" value="1"/>
</dbReference>
<dbReference type="GO" id="GO:0045842">
    <property type="term" value="P:positive regulation of mitotic metaphase/anaphase transition"/>
    <property type="evidence" value="ECO:0007669"/>
    <property type="project" value="TreeGrafter"/>
</dbReference>
<dbReference type="SUPFAM" id="SSF54637">
    <property type="entry name" value="Thioesterase/thiol ester dehydrase-isomerase"/>
    <property type="match status" value="1"/>
</dbReference>
<evidence type="ECO:0000256" key="5">
    <source>
        <dbReference type="ARBA" id="ARBA00022786"/>
    </source>
</evidence>
<evidence type="ECO:0000256" key="2">
    <source>
        <dbReference type="ARBA" id="ARBA00016066"/>
    </source>
</evidence>
<dbReference type="GO" id="GO:0070979">
    <property type="term" value="P:protein K11-linked ubiquitination"/>
    <property type="evidence" value="ECO:0007669"/>
    <property type="project" value="TreeGrafter"/>
</dbReference>
<accession>A0AAF0F4T7</accession>
<dbReference type="GO" id="GO:0005680">
    <property type="term" value="C:anaphase-promoting complex"/>
    <property type="evidence" value="ECO:0007669"/>
    <property type="project" value="InterPro"/>
</dbReference>
<dbReference type="PANTHER" id="PTHR12830:SF9">
    <property type="entry name" value="ANAPHASE-PROMOTING COMPLEX SUBUNIT 5"/>
    <property type="match status" value="1"/>
</dbReference>
<dbReference type="PANTHER" id="PTHR12830">
    <property type="entry name" value="ANAPHASE-PROMOTING COMPLEX SUBUNIT 5"/>
    <property type="match status" value="1"/>
</dbReference>
<dbReference type="Gene3D" id="3.10.129.10">
    <property type="entry name" value="Hotdog Thioesterase"/>
    <property type="match status" value="1"/>
</dbReference>
<dbReference type="Proteomes" id="UP001217754">
    <property type="component" value="Chromosome 2"/>
</dbReference>
<keyword evidence="7" id="KW-0732">Signal</keyword>
<evidence type="ECO:0000256" key="3">
    <source>
        <dbReference type="ARBA" id="ARBA00022618"/>
    </source>
</evidence>
<evidence type="ECO:0000259" key="8">
    <source>
        <dbReference type="Pfam" id="PF03061"/>
    </source>
</evidence>
<evidence type="ECO:0000313" key="11">
    <source>
        <dbReference type="Proteomes" id="UP001217754"/>
    </source>
</evidence>
<proteinExistence type="inferred from homology"/>
<name>A0AAF0F4T7_9BASI</name>
<comment type="similarity">
    <text evidence="1">Belongs to the APC5 family.</text>
</comment>
<dbReference type="InterPro" id="IPR037679">
    <property type="entry name" value="Apc5"/>
</dbReference>
<protein>
    <recommendedName>
        <fullName evidence="2">Anaphase-promoting complex subunit 5</fullName>
    </recommendedName>
</protein>
<dbReference type="InterPro" id="IPR006683">
    <property type="entry name" value="Thioestr_dom"/>
</dbReference>
<evidence type="ECO:0000256" key="7">
    <source>
        <dbReference type="SAM" id="SignalP"/>
    </source>
</evidence>
<keyword evidence="5" id="KW-0833">Ubl conjugation pathway</keyword>
<sequence>MIQFGSQQALDGSHVALLVLITYFCQAGAPEGESRAQCVLLLFLARAVESLDDAPPSLAALHARLRRALGAYPETLTGVQTYLDQWFALLWNVDGLAELFHSKIPECLCLVPEDADQSHTQLLDRRSYLGLYVRRARLAFEMLLDLERLQLASMCAAWRDGDAHGLADEWRQHNQARAFLQWRTSARKGDYAAAKNELHAFFDLTIPGCEQELHQHALLNLAQFHIHTKGYPAARTTLDEAILLARTVGDTECMRACDDLLQQLAYLDPEPGKEHAWLLTRRDTDTQLACGAYSPLALWKADRDAEHGKPLLAIIQSLANATWASRSSDKHAPGPDWEPRPSIERSAACASAVLAQTWLRLGIPALAEAYTAHVARLEESAPRSWPAMRLRTAATRAYALAERGAYDAAVCELVAPRVVRLVADHAQLDEWQQSLWRIAYMRARRQRHTASLRRLAELCPGLDADAQVAPPTQRILDEAKDVIAAQQPYQSLDRLMQAIASAEKQNLYPLQRSGLACLAEIMTTSLQLPEQALATLSEILPQALADANAERRAYSMCVYAKCLLATQDIQGARTWLARAQQDFFATENYNERAACLYLEARLAQHANDPSARDAAATAYHVAREQEQHAATDAAPAAGLEDLHMLVIAVRQRPVDDAVNIIKMVLKDTFESKDGWSFFSIEDSDCELTYADRNGVVAGSGDRAANERPKRAETTDIRFRMKVQPRMTNQFGTMHGGCAASIIDTLSSFIIPLYSTGDVGQPWITFGMSQTLTVNYLAPTRLGSWIEVAVKGMSVGKSVALLETEIWELSGDKSSDRKVRTAFSTHTKIDVSGKLAKI</sequence>
<gene>
    <name evidence="10" type="ORF">MJAP1_001284</name>
</gene>
<evidence type="ECO:0000256" key="6">
    <source>
        <dbReference type="ARBA" id="ARBA00023306"/>
    </source>
</evidence>
<dbReference type="RefSeq" id="XP_060121230.1">
    <property type="nucleotide sequence ID" value="XM_060265247.1"/>
</dbReference>
<feature type="domain" description="Thioesterase" evidence="8">
    <location>
        <begin position="730"/>
        <end position="811"/>
    </location>
</feature>
<dbReference type="EMBL" id="CP119959">
    <property type="protein sequence ID" value="WFD38333.1"/>
    <property type="molecule type" value="Genomic_DNA"/>
</dbReference>
<evidence type="ECO:0000256" key="1">
    <source>
        <dbReference type="ARBA" id="ARBA00007450"/>
    </source>
</evidence>
<dbReference type="InterPro" id="IPR029069">
    <property type="entry name" value="HotDog_dom_sf"/>
</dbReference>
<evidence type="ECO:0000256" key="4">
    <source>
        <dbReference type="ARBA" id="ARBA00022776"/>
    </source>
</evidence>
<dbReference type="GO" id="GO:0051301">
    <property type="term" value="P:cell division"/>
    <property type="evidence" value="ECO:0007669"/>
    <property type="project" value="UniProtKB-KW"/>
</dbReference>
<dbReference type="Pfam" id="PF03061">
    <property type="entry name" value="4HBT"/>
    <property type="match status" value="1"/>
</dbReference>
<reference evidence="10" key="1">
    <citation type="submission" date="2023-03" db="EMBL/GenBank/DDBJ databases">
        <title>Mating type loci evolution in Malassezia.</title>
        <authorList>
            <person name="Coelho M.A."/>
        </authorList>
    </citation>
    <scope>NUCLEOTIDE SEQUENCE</scope>
    <source>
        <strain evidence="10">CBS 9431</strain>
    </source>
</reference>
<feature type="signal peptide" evidence="7">
    <location>
        <begin position="1"/>
        <end position="27"/>
    </location>
</feature>
<evidence type="ECO:0000313" key="10">
    <source>
        <dbReference type="EMBL" id="WFD38333.1"/>
    </source>
</evidence>
<keyword evidence="3" id="KW-0132">Cell division</keyword>
<keyword evidence="6" id="KW-0131">Cell cycle</keyword>
<feature type="chain" id="PRO_5042200637" description="Anaphase-promoting complex subunit 5" evidence="7">
    <location>
        <begin position="28"/>
        <end position="837"/>
    </location>
</feature>
<evidence type="ECO:0000259" key="9">
    <source>
        <dbReference type="Pfam" id="PF12862"/>
    </source>
</evidence>
<keyword evidence="4" id="KW-0498">Mitosis</keyword>
<dbReference type="InterPro" id="IPR026000">
    <property type="entry name" value="Apc5_dom"/>
</dbReference>
<dbReference type="AlphaFoldDB" id="A0AAF0F4T7"/>
<organism evidence="10 11">
    <name type="scientific">Malassezia japonica</name>
    <dbReference type="NCBI Taxonomy" id="223818"/>
    <lineage>
        <taxon>Eukaryota</taxon>
        <taxon>Fungi</taxon>
        <taxon>Dikarya</taxon>
        <taxon>Basidiomycota</taxon>
        <taxon>Ustilaginomycotina</taxon>
        <taxon>Malasseziomycetes</taxon>
        <taxon>Malasseziales</taxon>
        <taxon>Malasseziaceae</taxon>
        <taxon>Malassezia</taxon>
    </lineage>
</organism>
<dbReference type="Pfam" id="PF12862">
    <property type="entry name" value="ANAPC5"/>
    <property type="match status" value="1"/>
</dbReference>
<dbReference type="GeneID" id="85224933"/>
<keyword evidence="11" id="KW-1185">Reference proteome</keyword>
<feature type="domain" description="Anaphase-promoting complex subunit 5" evidence="9">
    <location>
        <begin position="179"/>
        <end position="262"/>
    </location>
</feature>